<dbReference type="RefSeq" id="WP_036622189.1">
    <property type="nucleotide sequence ID" value="NZ_BGML01000006.1"/>
</dbReference>
<comment type="caution">
    <text evidence="3">The sequence shown here is derived from an EMBL/GenBank/DDBJ whole genome shotgun (WGS) entry which is preliminary data.</text>
</comment>
<reference evidence="4 6" key="2">
    <citation type="submission" date="2019-11" db="EMBL/GenBank/DDBJ databases">
        <title>Draft genome sequences of five Paenibacillus species of dairy origin.</title>
        <authorList>
            <person name="Olajide A.M."/>
            <person name="Chen S."/>
            <person name="Lapointe G."/>
        </authorList>
    </citation>
    <scope>NUCLEOTIDE SEQUENCE [LARGE SCALE GENOMIC DNA]</scope>
    <source>
        <strain evidence="4 6">3CT49</strain>
    </source>
</reference>
<keyword evidence="1" id="KW-0732">Signal</keyword>
<name>A0A090XY78_PAEMA</name>
<dbReference type="EMBL" id="JMQA01000058">
    <property type="protein sequence ID" value="KFM90522.1"/>
    <property type="molecule type" value="Genomic_DNA"/>
</dbReference>
<evidence type="ECO:0000313" key="3">
    <source>
        <dbReference type="EMBL" id="KFM90522.1"/>
    </source>
</evidence>
<dbReference type="PATRIC" id="fig|44252.3.peg.6376"/>
<dbReference type="PANTHER" id="PTHR34216:SF13">
    <property type="entry name" value="XYLANASE_CHITIN DEACETYLASE"/>
    <property type="match status" value="1"/>
</dbReference>
<dbReference type="EMBL" id="WNZZ01000011">
    <property type="protein sequence ID" value="MUG23807.1"/>
    <property type="molecule type" value="Genomic_DNA"/>
</dbReference>
<dbReference type="GO" id="GO:0016810">
    <property type="term" value="F:hydrolase activity, acting on carbon-nitrogen (but not peptide) bonds"/>
    <property type="evidence" value="ECO:0007669"/>
    <property type="project" value="InterPro"/>
</dbReference>
<dbReference type="InterPro" id="IPR002509">
    <property type="entry name" value="NODB_dom"/>
</dbReference>
<evidence type="ECO:0000313" key="4">
    <source>
        <dbReference type="EMBL" id="MUG23807.1"/>
    </source>
</evidence>
<dbReference type="InterPro" id="IPR051398">
    <property type="entry name" value="Polysacch_Deacetylase"/>
</dbReference>
<feature type="domain" description="NodB homology" evidence="2">
    <location>
        <begin position="135"/>
        <end position="303"/>
    </location>
</feature>
<gene>
    <name evidence="3" type="ORF">DJ90_6380</name>
    <name evidence="4" type="ORF">GNQ08_15560</name>
</gene>
<dbReference type="Proteomes" id="UP000442469">
    <property type="component" value="Unassembled WGS sequence"/>
</dbReference>
<dbReference type="Pfam" id="PF01522">
    <property type="entry name" value="Polysacc_deac_1"/>
    <property type="match status" value="1"/>
</dbReference>
<protein>
    <submittedName>
        <fullName evidence="3">Polysaccharide deacetylase family protein</fullName>
    </submittedName>
</protein>
<accession>A0A090XY78</accession>
<dbReference type="GeneID" id="77006687"/>
<keyword evidence="5" id="KW-1185">Reference proteome</keyword>
<dbReference type="CDD" id="cd10966">
    <property type="entry name" value="CE4_yadE_5s"/>
    <property type="match status" value="1"/>
</dbReference>
<dbReference type="STRING" id="44252.DJ90_6380"/>
<dbReference type="HOGENOM" id="CLU_030024_2_2_9"/>
<dbReference type="InterPro" id="IPR011330">
    <property type="entry name" value="Glyco_hydro/deAcase_b/a-brl"/>
</dbReference>
<dbReference type="AlphaFoldDB" id="A0A090XY78"/>
<dbReference type="Gene3D" id="3.20.20.370">
    <property type="entry name" value="Glycoside hydrolase/deacetylase"/>
    <property type="match status" value="1"/>
</dbReference>
<dbReference type="OrthoDB" id="9778320at2"/>
<evidence type="ECO:0000259" key="2">
    <source>
        <dbReference type="PROSITE" id="PS51677"/>
    </source>
</evidence>
<reference evidence="3 5" key="1">
    <citation type="submission" date="2014-04" db="EMBL/GenBank/DDBJ databases">
        <authorList>
            <person name="Bishop-Lilly K.A."/>
            <person name="Broomall S.M."/>
            <person name="Chain P.S."/>
            <person name="Chertkov O."/>
            <person name="Coyne S.R."/>
            <person name="Daligault H.E."/>
            <person name="Davenport K.W."/>
            <person name="Erkkila T."/>
            <person name="Frey K.G."/>
            <person name="Gibbons H.S."/>
            <person name="Gu W."/>
            <person name="Jaissle J."/>
            <person name="Johnson S.L."/>
            <person name="Koroleva G.I."/>
            <person name="Ladner J.T."/>
            <person name="Lo C.-C."/>
            <person name="Minogue T.D."/>
            <person name="Munk C."/>
            <person name="Palacios G.F."/>
            <person name="Redden C.L."/>
            <person name="Rosenzweig C.N."/>
            <person name="Scholz M.B."/>
            <person name="Teshima H."/>
            <person name="Xu Y."/>
        </authorList>
    </citation>
    <scope>NUCLEOTIDE SEQUENCE [LARGE SCALE GENOMIC DNA]</scope>
    <source>
        <strain evidence="3 5">8244</strain>
    </source>
</reference>
<dbReference type="Proteomes" id="UP000029278">
    <property type="component" value="Unassembled WGS sequence"/>
</dbReference>
<proteinExistence type="predicted"/>
<dbReference type="GO" id="GO:0005975">
    <property type="term" value="P:carbohydrate metabolic process"/>
    <property type="evidence" value="ECO:0007669"/>
    <property type="project" value="InterPro"/>
</dbReference>
<dbReference type="PANTHER" id="PTHR34216">
    <property type="match status" value="1"/>
</dbReference>
<evidence type="ECO:0000313" key="5">
    <source>
        <dbReference type="Proteomes" id="UP000029278"/>
    </source>
</evidence>
<evidence type="ECO:0000313" key="6">
    <source>
        <dbReference type="Proteomes" id="UP000442469"/>
    </source>
</evidence>
<evidence type="ECO:0000256" key="1">
    <source>
        <dbReference type="ARBA" id="ARBA00022729"/>
    </source>
</evidence>
<organism evidence="3 5">
    <name type="scientific">Paenibacillus macerans</name>
    <name type="common">Bacillus macerans</name>
    <dbReference type="NCBI Taxonomy" id="44252"/>
    <lineage>
        <taxon>Bacteria</taxon>
        <taxon>Bacillati</taxon>
        <taxon>Bacillota</taxon>
        <taxon>Bacilli</taxon>
        <taxon>Bacillales</taxon>
        <taxon>Paenibacillaceae</taxon>
        <taxon>Paenibacillus</taxon>
    </lineage>
</organism>
<dbReference type="PROSITE" id="PS51677">
    <property type="entry name" value="NODB"/>
    <property type="match status" value="1"/>
</dbReference>
<dbReference type="SUPFAM" id="SSF88713">
    <property type="entry name" value="Glycoside hydrolase/deacetylase"/>
    <property type="match status" value="1"/>
</dbReference>
<sequence length="303" mass="34852">MRKRISQYALFSLAILVLIYAVAVTHPSNVLSRKACTSWGMVKNTMFTLTHKKHEVYPKLPEGFSVKPGTAEQVAVLMYHYITPKKYNKYPGNESVINLEAFEQDMAYLHDHGYYTASLSELEQYVRGQISLPAKTVVITFDDGYQNNYIYAYPILKKYGYKAAIFVIGSKLKEQTQTFDPAKKTFLSKEEMESARDVFEFHSHTYDLHRKGFEKCGVMKAAGQDPSLVEKDIALMKEKVVDSPYFAYPFGEKTRQMIYYLQENGYRMAFTVYQGFVKPGDRLMTLKRLTVTSDTDIDKLLNP</sequence>